<reference evidence="12" key="1">
    <citation type="journal article" date="2016" name="Proc. Natl. Acad. Sci. U.S.A.">
        <title>Lipid metabolic changes in an early divergent fungus govern the establishment of a mutualistic symbiosis with endobacteria.</title>
        <authorList>
            <person name="Lastovetsky O.A."/>
            <person name="Gaspar M.L."/>
            <person name="Mondo S.J."/>
            <person name="LaButti K.M."/>
            <person name="Sandor L."/>
            <person name="Grigoriev I.V."/>
            <person name="Henry S.A."/>
            <person name="Pawlowska T.E."/>
        </authorList>
    </citation>
    <scope>NUCLEOTIDE SEQUENCE [LARGE SCALE GENOMIC DNA]</scope>
    <source>
        <strain evidence="12">ATCC 52814</strain>
    </source>
</reference>
<dbReference type="InterPro" id="IPR036236">
    <property type="entry name" value="Znf_C2H2_sf"/>
</dbReference>
<name>A0A1X0RJ87_RHIZD</name>
<dbReference type="PANTHER" id="PTHR14003:SF20">
    <property type="entry name" value="FINGER DOMAIN PROTEIN, PUTATIVE (AFU_ORTHOLOGUE AFUA_4G10380)-RELATED"/>
    <property type="match status" value="1"/>
</dbReference>
<accession>A0A1X0RJ87</accession>
<keyword evidence="2" id="KW-0479">Metal-binding</keyword>
<evidence type="ECO:0000256" key="4">
    <source>
        <dbReference type="ARBA" id="ARBA00022771"/>
    </source>
</evidence>
<dbReference type="Gene3D" id="3.30.160.60">
    <property type="entry name" value="Classic Zinc Finger"/>
    <property type="match status" value="2"/>
</dbReference>
<evidence type="ECO:0000256" key="9">
    <source>
        <dbReference type="PROSITE-ProRule" id="PRU00042"/>
    </source>
</evidence>
<keyword evidence="4 9" id="KW-0863">Zinc-finger</keyword>
<keyword evidence="3" id="KW-0677">Repeat</keyword>
<keyword evidence="6" id="KW-0805">Transcription regulation</keyword>
<organism evidence="12">
    <name type="scientific">Rhizopus microsporus var. microsporus</name>
    <dbReference type="NCBI Taxonomy" id="86635"/>
    <lineage>
        <taxon>Eukaryota</taxon>
        <taxon>Fungi</taxon>
        <taxon>Fungi incertae sedis</taxon>
        <taxon>Mucoromycota</taxon>
        <taxon>Mucoromycotina</taxon>
        <taxon>Mucoromycetes</taxon>
        <taxon>Mucorales</taxon>
        <taxon>Mucorineae</taxon>
        <taxon>Rhizopodaceae</taxon>
        <taxon>Rhizopus</taxon>
    </lineage>
</organism>
<dbReference type="AlphaFoldDB" id="A0A1X0RJ87"/>
<feature type="domain" description="C2H2-type" evidence="11">
    <location>
        <begin position="81"/>
        <end position="105"/>
    </location>
</feature>
<sequence length="255" mass="28900">MSRQATTQLSCSDYCTSSPHSSVASSSSSSTPASVNSDLVNRKDSKRNNKKQYPCDKCSKVFNRPSALTTHSYTHTGEKPFQCQSKGCGRRFSVLSNLRRHLKVHQKLTDSCKLSSGARLRFVRQLIERSETMLALGQDKIEPKHPLLPQLQLPQPLSPSPPTSWHNLHPPTLGYHHYMTLPSLGLHEHNHYLQPDSYFMYTENQLNPLCLVTDTVKRRTPSYTSYCHHKYYSDLATSSSHQQTGNTFVPFTYSP</sequence>
<dbReference type="FunFam" id="3.30.160.60:FF:000744">
    <property type="entry name" value="zinc finger E-box-binding homeobox 1"/>
    <property type="match status" value="1"/>
</dbReference>
<dbReference type="SUPFAM" id="SSF57667">
    <property type="entry name" value="beta-beta-alpha zinc fingers"/>
    <property type="match status" value="1"/>
</dbReference>
<evidence type="ECO:0000256" key="3">
    <source>
        <dbReference type="ARBA" id="ARBA00022737"/>
    </source>
</evidence>
<dbReference type="GO" id="GO:0000785">
    <property type="term" value="C:chromatin"/>
    <property type="evidence" value="ECO:0007669"/>
    <property type="project" value="TreeGrafter"/>
</dbReference>
<evidence type="ECO:0000256" key="1">
    <source>
        <dbReference type="ARBA" id="ARBA00004123"/>
    </source>
</evidence>
<dbReference type="GO" id="GO:0005667">
    <property type="term" value="C:transcription regulator complex"/>
    <property type="evidence" value="ECO:0007669"/>
    <property type="project" value="TreeGrafter"/>
</dbReference>
<dbReference type="Proteomes" id="UP000242414">
    <property type="component" value="Unassembled WGS sequence"/>
</dbReference>
<dbReference type="OrthoDB" id="6077919at2759"/>
<dbReference type="Pfam" id="PF00096">
    <property type="entry name" value="zf-C2H2"/>
    <property type="match status" value="2"/>
</dbReference>
<keyword evidence="8" id="KW-0539">Nucleus</keyword>
<keyword evidence="7" id="KW-0804">Transcription</keyword>
<dbReference type="GO" id="GO:0008270">
    <property type="term" value="F:zinc ion binding"/>
    <property type="evidence" value="ECO:0007669"/>
    <property type="project" value="UniProtKB-KW"/>
</dbReference>
<feature type="compositionally biased region" description="Basic and acidic residues" evidence="10">
    <location>
        <begin position="40"/>
        <end position="52"/>
    </location>
</feature>
<dbReference type="PROSITE" id="PS50157">
    <property type="entry name" value="ZINC_FINGER_C2H2_2"/>
    <property type="match status" value="2"/>
</dbReference>
<feature type="compositionally biased region" description="Low complexity" evidence="10">
    <location>
        <begin position="16"/>
        <end position="37"/>
    </location>
</feature>
<comment type="subcellular location">
    <subcellularLocation>
        <location evidence="1">Nucleus</location>
    </subcellularLocation>
</comment>
<dbReference type="GO" id="GO:0031519">
    <property type="term" value="C:PcG protein complex"/>
    <property type="evidence" value="ECO:0007669"/>
    <property type="project" value="TreeGrafter"/>
</dbReference>
<evidence type="ECO:0000256" key="5">
    <source>
        <dbReference type="ARBA" id="ARBA00022833"/>
    </source>
</evidence>
<gene>
    <name evidence="12" type="ORF">BCV72DRAFT_219025</name>
</gene>
<evidence type="ECO:0000256" key="2">
    <source>
        <dbReference type="ARBA" id="ARBA00022723"/>
    </source>
</evidence>
<feature type="domain" description="C2H2-type" evidence="11">
    <location>
        <begin position="53"/>
        <end position="80"/>
    </location>
</feature>
<evidence type="ECO:0000313" key="12">
    <source>
        <dbReference type="EMBL" id="ORE12133.1"/>
    </source>
</evidence>
<dbReference type="GO" id="GO:0000981">
    <property type="term" value="F:DNA-binding transcription factor activity, RNA polymerase II-specific"/>
    <property type="evidence" value="ECO:0007669"/>
    <property type="project" value="TreeGrafter"/>
</dbReference>
<feature type="region of interest" description="Disordered" evidence="10">
    <location>
        <begin position="1"/>
        <end position="52"/>
    </location>
</feature>
<keyword evidence="5" id="KW-0862">Zinc</keyword>
<dbReference type="SMART" id="SM00355">
    <property type="entry name" value="ZnF_C2H2"/>
    <property type="match status" value="2"/>
</dbReference>
<dbReference type="PANTHER" id="PTHR14003">
    <property type="entry name" value="TRANSCRIPTIONAL REPRESSOR PROTEIN YY"/>
    <property type="match status" value="1"/>
</dbReference>
<dbReference type="InterPro" id="IPR013087">
    <property type="entry name" value="Znf_C2H2_type"/>
</dbReference>
<evidence type="ECO:0000256" key="8">
    <source>
        <dbReference type="ARBA" id="ARBA00023242"/>
    </source>
</evidence>
<protein>
    <recommendedName>
        <fullName evidence="11">C2H2-type domain-containing protein</fullName>
    </recommendedName>
</protein>
<evidence type="ECO:0000259" key="11">
    <source>
        <dbReference type="PROSITE" id="PS50157"/>
    </source>
</evidence>
<dbReference type="VEuPathDB" id="FungiDB:BCV72DRAFT_219025"/>
<dbReference type="GO" id="GO:0000978">
    <property type="term" value="F:RNA polymerase II cis-regulatory region sequence-specific DNA binding"/>
    <property type="evidence" value="ECO:0007669"/>
    <property type="project" value="TreeGrafter"/>
</dbReference>
<dbReference type="FunFam" id="3.30.160.60:FF:001289">
    <property type="entry name" value="Zinc finger protein 574"/>
    <property type="match status" value="1"/>
</dbReference>
<dbReference type="EMBL" id="KV921853">
    <property type="protein sequence ID" value="ORE12133.1"/>
    <property type="molecule type" value="Genomic_DNA"/>
</dbReference>
<feature type="compositionally biased region" description="Polar residues" evidence="10">
    <location>
        <begin position="1"/>
        <end position="15"/>
    </location>
</feature>
<evidence type="ECO:0000256" key="6">
    <source>
        <dbReference type="ARBA" id="ARBA00023015"/>
    </source>
</evidence>
<evidence type="ECO:0000256" key="10">
    <source>
        <dbReference type="SAM" id="MobiDB-lite"/>
    </source>
</evidence>
<proteinExistence type="predicted"/>
<dbReference type="PROSITE" id="PS00028">
    <property type="entry name" value="ZINC_FINGER_C2H2_1"/>
    <property type="match status" value="2"/>
</dbReference>
<evidence type="ECO:0000256" key="7">
    <source>
        <dbReference type="ARBA" id="ARBA00023163"/>
    </source>
</evidence>